<feature type="domain" description="TIR" evidence="2">
    <location>
        <begin position="7"/>
        <end position="166"/>
    </location>
</feature>
<name>A0A1I6FW46_9FLAO</name>
<dbReference type="OrthoDB" id="783026at2"/>
<dbReference type="EMBL" id="FOYQ01000001">
    <property type="protein sequence ID" value="SFR34163.1"/>
    <property type="molecule type" value="Genomic_DNA"/>
</dbReference>
<dbReference type="InterPro" id="IPR035897">
    <property type="entry name" value="Toll_tir_struct_dom_sf"/>
</dbReference>
<evidence type="ECO:0000313" key="4">
    <source>
        <dbReference type="Proteomes" id="UP000199534"/>
    </source>
</evidence>
<dbReference type="GO" id="GO:0007165">
    <property type="term" value="P:signal transduction"/>
    <property type="evidence" value="ECO:0007669"/>
    <property type="project" value="InterPro"/>
</dbReference>
<sequence length="529" mass="59438">MAFVPGYEYDVFISYAHVDNICFPDQGDGWIKQFYQNLNLMLAKRSGRLDSIKIWWDTKKLDGSVLFDDSIAAGIEKAAIMICLNSPGYKASKYCAQELDLFHKKAAGEPGGLKAGQQTRIFHVLLNNIPHTDWPDELQGSTGFPFHDGEDQHDFGDTVETTSAQFKAQMRHLKDAVFRALETMQKEAGSASAPTKPKKLAGKKPSTAKASAAEKAPATNTESVASDEGFTIFMSEVPDTLRSPRKRIISELEKNGYQVLAGIPPPDAKEELQKETEAALQTSGLAVNLLDIYPGREVVDAPDVWYPQFQTELSLKTEVDQLIWIPADSDFAEIEEGEYRNFLTKLEEGELTKKRYEFIRGSKSSLARQIMDYAEVIKSKSAAPIEDDGEIPVLLDAHENDHLYALDLGRSLLQNQFRPFINPQEDDPRKNLDLLGKRMSQVRKLIFLYGNVSKDWVLERMNAALQLILTNNYPIEDFFIYMAPPHKEAGDISINQRLLKVNVIDNSNDPTLTEQAVDRFLKELKLQAG</sequence>
<dbReference type="InterPro" id="IPR000157">
    <property type="entry name" value="TIR_dom"/>
</dbReference>
<dbReference type="AlphaFoldDB" id="A0A1I6FW46"/>
<dbReference type="Pfam" id="PF13676">
    <property type="entry name" value="TIR_2"/>
    <property type="match status" value="1"/>
</dbReference>
<evidence type="ECO:0000256" key="1">
    <source>
        <dbReference type="SAM" id="MobiDB-lite"/>
    </source>
</evidence>
<evidence type="ECO:0000313" key="3">
    <source>
        <dbReference type="EMBL" id="SFR34163.1"/>
    </source>
</evidence>
<evidence type="ECO:0000259" key="2">
    <source>
        <dbReference type="PROSITE" id="PS50104"/>
    </source>
</evidence>
<gene>
    <name evidence="3" type="ORF">SAMN04490243_0788</name>
</gene>
<reference evidence="3 4" key="1">
    <citation type="submission" date="2016-10" db="EMBL/GenBank/DDBJ databases">
        <authorList>
            <person name="de Groot N.N."/>
        </authorList>
    </citation>
    <scope>NUCLEOTIDE SEQUENCE [LARGE SCALE GENOMIC DNA]</scope>
    <source>
        <strain evidence="3 4">DSM 21019</strain>
    </source>
</reference>
<protein>
    <submittedName>
        <fullName evidence="3">TIR domain-containing protein</fullName>
    </submittedName>
</protein>
<feature type="compositionally biased region" description="Low complexity" evidence="1">
    <location>
        <begin position="203"/>
        <end position="219"/>
    </location>
</feature>
<keyword evidence="4" id="KW-1185">Reference proteome</keyword>
<dbReference type="Proteomes" id="UP000199534">
    <property type="component" value="Unassembled WGS sequence"/>
</dbReference>
<accession>A0A1I6FW46</accession>
<proteinExistence type="predicted"/>
<dbReference type="Gene3D" id="3.40.50.10140">
    <property type="entry name" value="Toll/interleukin-1 receptor homology (TIR) domain"/>
    <property type="match status" value="1"/>
</dbReference>
<dbReference type="STRING" id="400055.SAMN04490243_0788"/>
<feature type="region of interest" description="Disordered" evidence="1">
    <location>
        <begin position="187"/>
        <end position="224"/>
    </location>
</feature>
<dbReference type="SUPFAM" id="SSF52200">
    <property type="entry name" value="Toll/Interleukin receptor TIR domain"/>
    <property type="match status" value="1"/>
</dbReference>
<dbReference type="PROSITE" id="PS50104">
    <property type="entry name" value="TIR"/>
    <property type="match status" value="1"/>
</dbReference>
<dbReference type="RefSeq" id="WP_092980845.1">
    <property type="nucleotide sequence ID" value="NZ_FOYQ01000001.1"/>
</dbReference>
<organism evidence="3 4">
    <name type="scientific">Robiginitalea myxolifaciens</name>
    <dbReference type="NCBI Taxonomy" id="400055"/>
    <lineage>
        <taxon>Bacteria</taxon>
        <taxon>Pseudomonadati</taxon>
        <taxon>Bacteroidota</taxon>
        <taxon>Flavobacteriia</taxon>
        <taxon>Flavobacteriales</taxon>
        <taxon>Flavobacteriaceae</taxon>
        <taxon>Robiginitalea</taxon>
    </lineage>
</organism>